<dbReference type="InterPro" id="IPR005901">
    <property type="entry name" value="GLPGLI"/>
</dbReference>
<organism evidence="2 3">
    <name type="scientific">Chitinophaga lutea</name>
    <dbReference type="NCBI Taxonomy" id="2488634"/>
    <lineage>
        <taxon>Bacteria</taxon>
        <taxon>Pseudomonadati</taxon>
        <taxon>Bacteroidota</taxon>
        <taxon>Chitinophagia</taxon>
        <taxon>Chitinophagales</taxon>
        <taxon>Chitinophagaceae</taxon>
        <taxon>Chitinophaga</taxon>
    </lineage>
</organism>
<sequence>MKILLYALLAGALPAAAQQTSGVIEYEMTARVEAGSFRIVAYGPGGSPAPADAPMPDLPDIITTKQTLTFSGGRARIETEGMSNRIMMSAGPGPGGGAVQSAVAVGGAPSVTVSGAGPGMRSAALRPPVSNTTYIDLANRKYISVTEEKADSVVTGAWYTEEDYKQPAAFKTSGKTKNIAGYNCKRATVKVGEENFVVWYTEDIPVLFSPVNGVLPEKGVVLAIESSKRSFIAKKVTLKPVSEAEVSPPANAQKVTPEELKEKRRQIIEKFHNDQLEKLR</sequence>
<dbReference type="Proteomes" id="UP000278351">
    <property type="component" value="Unassembled WGS sequence"/>
</dbReference>
<dbReference type="OrthoDB" id="1440774at2"/>
<keyword evidence="3" id="KW-1185">Reference proteome</keyword>
<protein>
    <submittedName>
        <fullName evidence="2">GLPGLI family protein</fullName>
    </submittedName>
</protein>
<dbReference type="Pfam" id="PF22252">
    <property type="entry name" value="PNGase_F-II_N"/>
    <property type="match status" value="1"/>
</dbReference>
<dbReference type="AlphaFoldDB" id="A0A3N4PXN3"/>
<dbReference type="NCBIfam" id="TIGR01200">
    <property type="entry name" value="GLPGLI"/>
    <property type="match status" value="1"/>
</dbReference>
<dbReference type="RefSeq" id="WP_123846102.1">
    <property type="nucleotide sequence ID" value="NZ_RPDH01000001.1"/>
</dbReference>
<keyword evidence="1" id="KW-0732">Signal</keyword>
<accession>A0A3N4PXN3</accession>
<dbReference type="EMBL" id="RPDH01000001">
    <property type="protein sequence ID" value="RPE13583.1"/>
    <property type="molecule type" value="Genomic_DNA"/>
</dbReference>
<feature type="signal peptide" evidence="1">
    <location>
        <begin position="1"/>
        <end position="17"/>
    </location>
</feature>
<name>A0A3N4PXN3_9BACT</name>
<evidence type="ECO:0000256" key="1">
    <source>
        <dbReference type="SAM" id="SignalP"/>
    </source>
</evidence>
<gene>
    <name evidence="2" type="ORF">EGT74_08725</name>
</gene>
<reference evidence="2 3" key="1">
    <citation type="submission" date="2018-11" db="EMBL/GenBank/DDBJ databases">
        <title>Chitinophaga lutea sp.nov., isolate from arsenic contaminated soil.</title>
        <authorList>
            <person name="Zong Y."/>
        </authorList>
    </citation>
    <scope>NUCLEOTIDE SEQUENCE [LARGE SCALE GENOMIC DNA]</scope>
    <source>
        <strain evidence="2 3">ZY74</strain>
    </source>
</reference>
<comment type="caution">
    <text evidence="2">The sequence shown here is derived from an EMBL/GenBank/DDBJ whole genome shotgun (WGS) entry which is preliminary data.</text>
</comment>
<evidence type="ECO:0000313" key="3">
    <source>
        <dbReference type="Proteomes" id="UP000278351"/>
    </source>
</evidence>
<feature type="chain" id="PRO_5018197540" evidence="1">
    <location>
        <begin position="18"/>
        <end position="280"/>
    </location>
</feature>
<proteinExistence type="predicted"/>
<evidence type="ECO:0000313" key="2">
    <source>
        <dbReference type="EMBL" id="RPE13583.1"/>
    </source>
</evidence>